<organism evidence="1 2">
    <name type="scientific">Marinicella sediminis</name>
    <dbReference type="NCBI Taxonomy" id="1792834"/>
    <lineage>
        <taxon>Bacteria</taxon>
        <taxon>Pseudomonadati</taxon>
        <taxon>Pseudomonadota</taxon>
        <taxon>Gammaproteobacteria</taxon>
        <taxon>Lysobacterales</taxon>
        <taxon>Marinicellaceae</taxon>
        <taxon>Marinicella</taxon>
    </lineage>
</organism>
<reference evidence="2" key="1">
    <citation type="journal article" date="2019" name="Int. J. Syst. Evol. Microbiol.">
        <title>The Global Catalogue of Microorganisms (GCM) 10K type strain sequencing project: providing services to taxonomists for standard genome sequencing and annotation.</title>
        <authorList>
            <consortium name="The Broad Institute Genomics Platform"/>
            <consortium name="The Broad Institute Genome Sequencing Center for Infectious Disease"/>
            <person name="Wu L."/>
            <person name="Ma J."/>
        </authorList>
    </citation>
    <scope>NUCLEOTIDE SEQUENCE [LARGE SCALE GENOMIC DNA]</scope>
    <source>
        <strain evidence="2">KCTC 42953</strain>
    </source>
</reference>
<name>A0ABV7J3L8_9GAMM</name>
<dbReference type="RefSeq" id="WP_157892538.1">
    <property type="nucleotide sequence ID" value="NZ_MVBD01000001.1"/>
</dbReference>
<sequence>MACAIVTRSIGQTQPAVTSGFDVYRLSAVASMPVLGLTAGATPGMVCSGLLVMAE</sequence>
<comment type="caution">
    <text evidence="1">The sequence shown here is derived from an EMBL/GenBank/DDBJ whole genome shotgun (WGS) entry which is preliminary data.</text>
</comment>
<gene>
    <name evidence="1" type="ORF">ACFODZ_00510</name>
</gene>
<proteinExistence type="predicted"/>
<evidence type="ECO:0000313" key="1">
    <source>
        <dbReference type="EMBL" id="MFC3192708.1"/>
    </source>
</evidence>
<keyword evidence="2" id="KW-1185">Reference proteome</keyword>
<dbReference type="Proteomes" id="UP001595533">
    <property type="component" value="Unassembled WGS sequence"/>
</dbReference>
<evidence type="ECO:0000313" key="2">
    <source>
        <dbReference type="Proteomes" id="UP001595533"/>
    </source>
</evidence>
<protein>
    <submittedName>
        <fullName evidence="1">Uncharacterized protein</fullName>
    </submittedName>
</protein>
<dbReference type="EMBL" id="JBHRTS010000001">
    <property type="protein sequence ID" value="MFC3192708.1"/>
    <property type="molecule type" value="Genomic_DNA"/>
</dbReference>
<accession>A0ABV7J3L8</accession>